<keyword evidence="1 2" id="KW-0694">RNA-binding</keyword>
<evidence type="ECO:0000256" key="1">
    <source>
        <dbReference type="ARBA" id="ARBA00022884"/>
    </source>
</evidence>
<dbReference type="AlphaFoldDB" id="A0AAW2H6G9"/>
<dbReference type="InterPro" id="IPR000504">
    <property type="entry name" value="RRM_dom"/>
</dbReference>
<dbReference type="InterPro" id="IPR035979">
    <property type="entry name" value="RBD_domain_sf"/>
</dbReference>
<protein>
    <recommendedName>
        <fullName evidence="3">RRM domain-containing protein</fullName>
    </recommendedName>
</protein>
<dbReference type="SUPFAM" id="SSF54928">
    <property type="entry name" value="RNA-binding domain, RBD"/>
    <property type="match status" value="2"/>
</dbReference>
<organism evidence="4">
    <name type="scientific">Menopon gallinae</name>
    <name type="common">poultry shaft louse</name>
    <dbReference type="NCBI Taxonomy" id="328185"/>
    <lineage>
        <taxon>Eukaryota</taxon>
        <taxon>Metazoa</taxon>
        <taxon>Ecdysozoa</taxon>
        <taxon>Arthropoda</taxon>
        <taxon>Hexapoda</taxon>
        <taxon>Insecta</taxon>
        <taxon>Pterygota</taxon>
        <taxon>Neoptera</taxon>
        <taxon>Paraneoptera</taxon>
        <taxon>Psocodea</taxon>
        <taxon>Troctomorpha</taxon>
        <taxon>Phthiraptera</taxon>
        <taxon>Amblycera</taxon>
        <taxon>Menoponidae</taxon>
        <taxon>Menopon</taxon>
    </lineage>
</organism>
<feature type="domain" description="RRM" evidence="3">
    <location>
        <begin position="130"/>
        <end position="209"/>
    </location>
</feature>
<dbReference type="PROSITE" id="PS50102">
    <property type="entry name" value="RRM"/>
    <property type="match status" value="1"/>
</dbReference>
<accession>A0AAW2H6G9</accession>
<evidence type="ECO:0000313" key="4">
    <source>
        <dbReference type="EMBL" id="KAL0263968.1"/>
    </source>
</evidence>
<comment type="caution">
    <text evidence="4">The sequence shown here is derived from an EMBL/GenBank/DDBJ whole genome shotgun (WGS) entry which is preliminary data.</text>
</comment>
<sequence>MILNSANKRQYLIDVLDRLLRETNFYEDVVKKSENILEHSKGSHEDLCAMLGEYVYDNMPDEARRVFEKEVCKLIDRDVHPSEASVFRASAFPAAGTWRIRPHTATMHDFCVFPTPHGVRLRSMNNRPCRTLYFRNLNERVSRGELKRRLRMLLSRYANVVDVVAWDAARLRGQAFATFRTMKDATKIKSLLDNFFFLGSPMKVHFAKDVTERHRAREETVFHPTKTLVVKRLSENISKPMLDAVFGEEEGFVRIRHVPVKRIALIDFIDVNMCEHCFIKYSEDGVSIDGEAYKLEPL</sequence>
<reference evidence="4" key="1">
    <citation type="journal article" date="2024" name="Gigascience">
        <title>Chromosome-level genome of the poultry shaft louse Menopon gallinae provides insight into the host-switching and adaptive evolution of parasitic lice.</title>
        <authorList>
            <person name="Xu Y."/>
            <person name="Ma L."/>
            <person name="Liu S."/>
            <person name="Liang Y."/>
            <person name="Liu Q."/>
            <person name="He Z."/>
            <person name="Tian L."/>
            <person name="Duan Y."/>
            <person name="Cai W."/>
            <person name="Li H."/>
            <person name="Song F."/>
        </authorList>
    </citation>
    <scope>NUCLEOTIDE SEQUENCE</scope>
    <source>
        <strain evidence="4">Cailab_2023a</strain>
    </source>
</reference>
<gene>
    <name evidence="4" type="ORF">PYX00_010882</name>
</gene>
<name>A0AAW2H6G9_9NEOP</name>
<dbReference type="PANTHER" id="PTHR23189">
    <property type="entry name" value="RNA RECOGNITION MOTIF-CONTAINING"/>
    <property type="match status" value="1"/>
</dbReference>
<dbReference type="InterPro" id="IPR012677">
    <property type="entry name" value="Nucleotide-bd_a/b_plait_sf"/>
</dbReference>
<evidence type="ECO:0000256" key="2">
    <source>
        <dbReference type="PROSITE-ProRule" id="PRU00176"/>
    </source>
</evidence>
<evidence type="ECO:0000259" key="3">
    <source>
        <dbReference type="PROSITE" id="PS50102"/>
    </source>
</evidence>
<proteinExistence type="predicted"/>
<dbReference type="GO" id="GO:0003723">
    <property type="term" value="F:RNA binding"/>
    <property type="evidence" value="ECO:0007669"/>
    <property type="project" value="UniProtKB-UniRule"/>
</dbReference>
<dbReference type="Gene3D" id="3.30.70.330">
    <property type="match status" value="1"/>
</dbReference>
<dbReference type="SMART" id="SM00360">
    <property type="entry name" value="RRM"/>
    <property type="match status" value="2"/>
</dbReference>
<dbReference type="EMBL" id="JARGDH010000054">
    <property type="protein sequence ID" value="KAL0263968.1"/>
    <property type="molecule type" value="Genomic_DNA"/>
</dbReference>